<evidence type="ECO:0000313" key="2">
    <source>
        <dbReference type="Proteomes" id="UP000230423"/>
    </source>
</evidence>
<name>A0A2G9TGU5_TELCI</name>
<sequence>MRRAMRQTETGLSWYDEERLADLDFADDIALLASRSEGKLQEATTNRNSEATMIGLLISAEKSKVMSIGSNNAQTVINVDAKQLGTANKFTYLGSVIAYDGDAETEARVRIAKPPTVFQRLQPVWAMPSISHNIKMRLYQSIVVPAALYA</sequence>
<dbReference type="PANTHER" id="PTHR47027">
    <property type="entry name" value="REVERSE TRANSCRIPTASE DOMAIN-CONTAINING PROTEIN"/>
    <property type="match status" value="1"/>
</dbReference>
<evidence type="ECO:0000313" key="1">
    <source>
        <dbReference type="EMBL" id="PIO57165.1"/>
    </source>
</evidence>
<dbReference type="AlphaFoldDB" id="A0A2G9TGU5"/>
<protein>
    <recommendedName>
        <fullName evidence="3">Reverse transcriptase domain-containing protein</fullName>
    </recommendedName>
</protein>
<proteinExistence type="predicted"/>
<reference evidence="1 2" key="1">
    <citation type="submission" date="2015-09" db="EMBL/GenBank/DDBJ databases">
        <title>Draft genome of the parasitic nematode Teladorsagia circumcincta isolate WARC Sus (inbred).</title>
        <authorList>
            <person name="Mitreva M."/>
        </authorList>
    </citation>
    <scope>NUCLEOTIDE SEQUENCE [LARGE SCALE GENOMIC DNA]</scope>
    <source>
        <strain evidence="1 2">S</strain>
    </source>
</reference>
<dbReference type="Proteomes" id="UP000230423">
    <property type="component" value="Unassembled WGS sequence"/>
</dbReference>
<dbReference type="EMBL" id="KZ367202">
    <property type="protein sequence ID" value="PIO57165.1"/>
    <property type="molecule type" value="Genomic_DNA"/>
</dbReference>
<feature type="non-terminal residue" evidence="1">
    <location>
        <position position="150"/>
    </location>
</feature>
<gene>
    <name evidence="1" type="ORF">TELCIR_21431</name>
</gene>
<dbReference type="OrthoDB" id="5865326at2759"/>
<evidence type="ECO:0008006" key="3">
    <source>
        <dbReference type="Google" id="ProtNLM"/>
    </source>
</evidence>
<keyword evidence="2" id="KW-1185">Reference proteome</keyword>
<accession>A0A2G9TGU5</accession>
<dbReference type="PANTHER" id="PTHR47027:SF25">
    <property type="entry name" value="REVERSE TRANSCRIPTASE DOMAIN-CONTAINING PROTEIN"/>
    <property type="match status" value="1"/>
</dbReference>
<organism evidence="1 2">
    <name type="scientific">Teladorsagia circumcincta</name>
    <name type="common">Brown stomach worm</name>
    <name type="synonym">Ostertagia circumcincta</name>
    <dbReference type="NCBI Taxonomy" id="45464"/>
    <lineage>
        <taxon>Eukaryota</taxon>
        <taxon>Metazoa</taxon>
        <taxon>Ecdysozoa</taxon>
        <taxon>Nematoda</taxon>
        <taxon>Chromadorea</taxon>
        <taxon>Rhabditida</taxon>
        <taxon>Rhabditina</taxon>
        <taxon>Rhabditomorpha</taxon>
        <taxon>Strongyloidea</taxon>
        <taxon>Trichostrongylidae</taxon>
        <taxon>Teladorsagia</taxon>
    </lineage>
</organism>